<sequence>MDRCAVVFLIGHFVVLSSRCPAQSVAVLAKTALAYGPTTDCQVDPTKQSGAASEEHMCQSSASTAGHG</sequence>
<protein>
    <recommendedName>
        <fullName evidence="4">Secreted protein</fullName>
    </recommendedName>
</protein>
<reference evidence="2 3" key="1">
    <citation type="journal article" date="2024" name="Nat. Commun.">
        <title>Phylogenomics reveals the evolutionary origins of lichenization in chlorophyte algae.</title>
        <authorList>
            <person name="Puginier C."/>
            <person name="Libourel C."/>
            <person name="Otte J."/>
            <person name="Skaloud P."/>
            <person name="Haon M."/>
            <person name="Grisel S."/>
            <person name="Petersen M."/>
            <person name="Berrin J.G."/>
            <person name="Delaux P.M."/>
            <person name="Dal Grande F."/>
            <person name="Keller J."/>
        </authorList>
    </citation>
    <scope>NUCLEOTIDE SEQUENCE [LARGE SCALE GENOMIC DNA]</scope>
    <source>
        <strain evidence="2 3">SAG 2043</strain>
    </source>
</reference>
<keyword evidence="3" id="KW-1185">Reference proteome</keyword>
<accession>A0AAW1QF80</accession>
<evidence type="ECO:0000256" key="1">
    <source>
        <dbReference type="SAM" id="SignalP"/>
    </source>
</evidence>
<dbReference type="Proteomes" id="UP001489004">
    <property type="component" value="Unassembled WGS sequence"/>
</dbReference>
<dbReference type="AlphaFoldDB" id="A0AAW1QF80"/>
<comment type="caution">
    <text evidence="2">The sequence shown here is derived from an EMBL/GenBank/DDBJ whole genome shotgun (WGS) entry which is preliminary data.</text>
</comment>
<feature type="signal peptide" evidence="1">
    <location>
        <begin position="1"/>
        <end position="22"/>
    </location>
</feature>
<organism evidence="2 3">
    <name type="scientific">[Myrmecia] bisecta</name>
    <dbReference type="NCBI Taxonomy" id="41462"/>
    <lineage>
        <taxon>Eukaryota</taxon>
        <taxon>Viridiplantae</taxon>
        <taxon>Chlorophyta</taxon>
        <taxon>core chlorophytes</taxon>
        <taxon>Trebouxiophyceae</taxon>
        <taxon>Trebouxiales</taxon>
        <taxon>Trebouxiaceae</taxon>
        <taxon>Myrmecia</taxon>
    </lineage>
</organism>
<dbReference type="EMBL" id="JALJOR010000003">
    <property type="protein sequence ID" value="KAK9820103.1"/>
    <property type="molecule type" value="Genomic_DNA"/>
</dbReference>
<evidence type="ECO:0000313" key="2">
    <source>
        <dbReference type="EMBL" id="KAK9820103.1"/>
    </source>
</evidence>
<evidence type="ECO:0000313" key="3">
    <source>
        <dbReference type="Proteomes" id="UP001489004"/>
    </source>
</evidence>
<feature type="chain" id="PRO_5043788728" description="Secreted protein" evidence="1">
    <location>
        <begin position="23"/>
        <end position="68"/>
    </location>
</feature>
<gene>
    <name evidence="2" type="ORF">WJX72_006172</name>
</gene>
<evidence type="ECO:0008006" key="4">
    <source>
        <dbReference type="Google" id="ProtNLM"/>
    </source>
</evidence>
<keyword evidence="1" id="KW-0732">Signal</keyword>
<name>A0AAW1QF80_9CHLO</name>
<proteinExistence type="predicted"/>